<dbReference type="PANTHER" id="PTHR43825">
    <property type="entry name" value="PYRUVATE DEHYDROGENASE E1 COMPONENT"/>
    <property type="match status" value="1"/>
</dbReference>
<evidence type="ECO:0000313" key="5">
    <source>
        <dbReference type="EMBL" id="AOS83933.1"/>
    </source>
</evidence>
<dbReference type="OrthoDB" id="8732661at2"/>
<dbReference type="Pfam" id="PF02779">
    <property type="entry name" value="Transket_pyr"/>
    <property type="match status" value="1"/>
</dbReference>
<dbReference type="Pfam" id="PF02780">
    <property type="entry name" value="Transketolase_C"/>
    <property type="match status" value="1"/>
</dbReference>
<gene>
    <name evidence="5" type="ORF">BIU88_07095</name>
</gene>
<comment type="similarity">
    <text evidence="2">Belongs to the transketolase family.</text>
</comment>
<dbReference type="STRING" id="274537.BIU88_07095"/>
<dbReference type="CDD" id="cd07033">
    <property type="entry name" value="TPP_PYR_DXS_TK_like"/>
    <property type="match status" value="1"/>
</dbReference>
<dbReference type="InterPro" id="IPR051157">
    <property type="entry name" value="PDH/Transketolase"/>
</dbReference>
<dbReference type="InterPro" id="IPR009014">
    <property type="entry name" value="Transketo_C/PFOR_II"/>
</dbReference>
<dbReference type="FunFam" id="3.40.50.970:FF:000129">
    <property type="entry name" value="Transketolase"/>
    <property type="match status" value="1"/>
</dbReference>
<keyword evidence="6" id="KW-1185">Reference proteome</keyword>
<comment type="cofactor">
    <cofactor evidence="1">
        <name>thiamine diphosphate</name>
        <dbReference type="ChEBI" id="CHEBI:58937"/>
    </cofactor>
</comment>
<dbReference type="SUPFAM" id="SSF52518">
    <property type="entry name" value="Thiamin diphosphate-binding fold (THDP-binding)"/>
    <property type="match status" value="1"/>
</dbReference>
<evidence type="ECO:0000256" key="2">
    <source>
        <dbReference type="ARBA" id="ARBA00007131"/>
    </source>
</evidence>
<dbReference type="KEGG" id="clz:BIU88_07095"/>
<evidence type="ECO:0000259" key="4">
    <source>
        <dbReference type="SMART" id="SM00861"/>
    </source>
</evidence>
<feature type="domain" description="Transketolase-like pyrimidine-binding" evidence="4">
    <location>
        <begin position="19"/>
        <end position="184"/>
    </location>
</feature>
<dbReference type="Gene3D" id="3.40.50.970">
    <property type="match status" value="1"/>
</dbReference>
<accession>A0A1D8D1D2</accession>
<dbReference type="InterPro" id="IPR033248">
    <property type="entry name" value="Transketolase_C"/>
</dbReference>
<dbReference type="EMBL" id="CP017305">
    <property type="protein sequence ID" value="AOS83933.1"/>
    <property type="molecule type" value="Genomic_DNA"/>
</dbReference>
<dbReference type="PANTHER" id="PTHR43825:SF1">
    <property type="entry name" value="TRANSKETOLASE-LIKE PYRIMIDINE-BINDING DOMAIN-CONTAINING PROTEIN"/>
    <property type="match status" value="1"/>
</dbReference>
<name>A0A1D8D1D2_CHLLM</name>
<evidence type="ECO:0000256" key="1">
    <source>
        <dbReference type="ARBA" id="ARBA00001964"/>
    </source>
</evidence>
<dbReference type="RefSeq" id="WP_069809959.1">
    <property type="nucleotide sequence ID" value="NZ_CP017305.1"/>
</dbReference>
<dbReference type="InterPro" id="IPR005475">
    <property type="entry name" value="Transketolase-like_Pyr-bd"/>
</dbReference>
<dbReference type="Proteomes" id="UP000095185">
    <property type="component" value="Chromosome"/>
</dbReference>
<protein>
    <submittedName>
        <fullName evidence="5">Transketolase</fullName>
    </submittedName>
</protein>
<evidence type="ECO:0000313" key="6">
    <source>
        <dbReference type="Proteomes" id="UP000095185"/>
    </source>
</evidence>
<keyword evidence="3" id="KW-0786">Thiamine pyrophosphate</keyword>
<dbReference type="SMART" id="SM00861">
    <property type="entry name" value="Transket_pyr"/>
    <property type="match status" value="1"/>
</dbReference>
<dbReference type="AlphaFoldDB" id="A0A1D8D1D2"/>
<dbReference type="InterPro" id="IPR029061">
    <property type="entry name" value="THDP-binding"/>
</dbReference>
<sequence length="327" mass="35515">MGEKITIEETAKYSSRGNKATRTGFGEALLEAGRANPSVVALCADLTGSLNMNLFRKEFPERFIQTGIAEANMISMAAGLATTGKIPVASSFAVFATGRVFDQIRQSVCYSNLNVKICASHAGLTLGEDGATHQILEDIGLMRSLPRMTVVVPCDYSETKRATKAIIEHQGPVYLRFGRPNVPDFTVDEDGFELGKSIELHPGKDVTVIACGIMVWKALEAARILEKEGVGVRVINMHTIKPIDTLAIVRAANDTGAIVTAEEHQMYTGLGEAVANVCARNIPVPIEMVAVEDTFGESGKPDDLLKKYKLTTEDILEKIYLALRRKN</sequence>
<evidence type="ECO:0000256" key="3">
    <source>
        <dbReference type="ARBA" id="ARBA00023052"/>
    </source>
</evidence>
<dbReference type="Gene3D" id="3.40.50.920">
    <property type="match status" value="1"/>
</dbReference>
<dbReference type="SUPFAM" id="SSF52922">
    <property type="entry name" value="TK C-terminal domain-like"/>
    <property type="match status" value="1"/>
</dbReference>
<proteinExistence type="inferred from homology"/>
<reference evidence="5" key="1">
    <citation type="submission" date="2016-09" db="EMBL/GenBank/DDBJ databases">
        <title>Genome sequence of Chlorobaculum limnaeum.</title>
        <authorList>
            <person name="Liu Z."/>
            <person name="Tank M."/>
            <person name="Bryant D.A."/>
        </authorList>
    </citation>
    <scope>NUCLEOTIDE SEQUENCE [LARGE SCALE GENOMIC DNA]</scope>
    <source>
        <strain evidence="5">DSM 1677</strain>
    </source>
</reference>
<organism evidence="5 6">
    <name type="scientific">Chlorobaculum limnaeum</name>
    <dbReference type="NCBI Taxonomy" id="274537"/>
    <lineage>
        <taxon>Bacteria</taxon>
        <taxon>Pseudomonadati</taxon>
        <taxon>Chlorobiota</taxon>
        <taxon>Chlorobiia</taxon>
        <taxon>Chlorobiales</taxon>
        <taxon>Chlorobiaceae</taxon>
        <taxon>Chlorobaculum</taxon>
    </lineage>
</organism>